<feature type="transmembrane region" description="Helical" evidence="1">
    <location>
        <begin position="79"/>
        <end position="98"/>
    </location>
</feature>
<dbReference type="Pfam" id="PF08570">
    <property type="entry name" value="DUF1761"/>
    <property type="match status" value="1"/>
</dbReference>
<keyword evidence="1" id="KW-0472">Membrane</keyword>
<dbReference type="Proteomes" id="UP001597214">
    <property type="component" value="Unassembled WGS sequence"/>
</dbReference>
<evidence type="ECO:0000313" key="2">
    <source>
        <dbReference type="EMBL" id="MFD1737808.1"/>
    </source>
</evidence>
<evidence type="ECO:0000256" key="1">
    <source>
        <dbReference type="SAM" id="Phobius"/>
    </source>
</evidence>
<feature type="transmembrane region" description="Helical" evidence="1">
    <location>
        <begin position="53"/>
        <end position="73"/>
    </location>
</feature>
<reference evidence="3" key="1">
    <citation type="journal article" date="2019" name="Int. J. Syst. Evol. Microbiol.">
        <title>The Global Catalogue of Microorganisms (GCM) 10K type strain sequencing project: providing services to taxonomists for standard genome sequencing and annotation.</title>
        <authorList>
            <consortium name="The Broad Institute Genomics Platform"/>
            <consortium name="The Broad Institute Genome Sequencing Center for Infectious Disease"/>
            <person name="Wu L."/>
            <person name="Ma J."/>
        </authorList>
    </citation>
    <scope>NUCLEOTIDE SEQUENCE [LARGE SCALE GENOMIC DNA]</scope>
    <source>
        <strain evidence="3">CCUG 49339</strain>
    </source>
</reference>
<dbReference type="RefSeq" id="WP_377929028.1">
    <property type="nucleotide sequence ID" value="NZ_JBHUEM010000024.1"/>
</dbReference>
<name>A0ABW4LRX9_9BACI</name>
<proteinExistence type="predicted"/>
<accession>A0ABW4LRX9</accession>
<comment type="caution">
    <text evidence="2">The sequence shown here is derived from an EMBL/GenBank/DDBJ whole genome shotgun (WGS) entry which is preliminary data.</text>
</comment>
<dbReference type="EMBL" id="JBHUEM010000024">
    <property type="protein sequence ID" value="MFD1737808.1"/>
    <property type="molecule type" value="Genomic_DNA"/>
</dbReference>
<feature type="transmembrane region" description="Helical" evidence="1">
    <location>
        <begin position="12"/>
        <end position="32"/>
    </location>
</feature>
<feature type="transmembrane region" description="Helical" evidence="1">
    <location>
        <begin position="110"/>
        <end position="132"/>
    </location>
</feature>
<dbReference type="InterPro" id="IPR013879">
    <property type="entry name" value="DUF1761"/>
</dbReference>
<keyword evidence="1" id="KW-1133">Transmembrane helix</keyword>
<keyword evidence="1" id="KW-0812">Transmembrane</keyword>
<gene>
    <name evidence="2" type="ORF">ACFSCX_14825</name>
</gene>
<protein>
    <submittedName>
        <fullName evidence="2">DUF1761 domain-containing protein</fullName>
    </submittedName>
</protein>
<evidence type="ECO:0000313" key="3">
    <source>
        <dbReference type="Proteomes" id="UP001597214"/>
    </source>
</evidence>
<organism evidence="2 3">
    <name type="scientific">Bacillus salitolerans</name>
    <dbReference type="NCBI Taxonomy" id="1437434"/>
    <lineage>
        <taxon>Bacteria</taxon>
        <taxon>Bacillati</taxon>
        <taxon>Bacillota</taxon>
        <taxon>Bacilli</taxon>
        <taxon>Bacillales</taxon>
        <taxon>Bacillaceae</taxon>
        <taxon>Bacillus</taxon>
    </lineage>
</organism>
<keyword evidence="3" id="KW-1185">Reference proteome</keyword>
<sequence>MFIDWSQIEFLPVLIGGIVYVMYGAIYYSLLLSDKKGRDKQFIDQQSKGPFKYMVSVMIAFISSFLMAGVIQFVHPENFLGSMGIGFLIGFIICMVYLKNTLFGLMSKKSFLLAIGDHLIIFTLLGAIHGLFL</sequence>